<name>A0AAD7Y3P5_9FUNG</name>
<feature type="compositionally biased region" description="Low complexity" evidence="1">
    <location>
        <begin position="149"/>
        <end position="167"/>
    </location>
</feature>
<comment type="caution">
    <text evidence="2">The sequence shown here is derived from an EMBL/GenBank/DDBJ whole genome shotgun (WGS) entry which is preliminary data.</text>
</comment>
<feature type="compositionally biased region" description="Low complexity" evidence="1">
    <location>
        <begin position="127"/>
        <end position="136"/>
    </location>
</feature>
<evidence type="ECO:0000313" key="3">
    <source>
        <dbReference type="Proteomes" id="UP001234581"/>
    </source>
</evidence>
<dbReference type="GeneID" id="83208813"/>
<keyword evidence="3" id="KW-1185">Reference proteome</keyword>
<dbReference type="AlphaFoldDB" id="A0AAD7Y3P5"/>
<gene>
    <name evidence="2" type="ORF">O0I10_001395</name>
</gene>
<proteinExistence type="predicted"/>
<evidence type="ECO:0000313" key="2">
    <source>
        <dbReference type="EMBL" id="KAJ8663218.1"/>
    </source>
</evidence>
<sequence>MSTTTTDQDEAYDFSSELIDLLRFQNRHQKQLESAMASVKQDALALIDRCNAISTRLDDTHQKVLETTDACTRTQHSINASLQNDTEVNTLDVLQSTLCQRLLEILDESLGNKVREQQQQQHRCHDTTTTTPSQQQQDDDEDMDNEHFSSALSPPSSSIASSPRTAPMKSDNEDEDTTVIPHNDRVHSRR</sequence>
<reference evidence="2 3" key="1">
    <citation type="submission" date="2023-03" db="EMBL/GenBank/DDBJ databases">
        <title>Genome sequence of Lichtheimia ornata CBS 291.66.</title>
        <authorList>
            <person name="Mohabir J.T."/>
            <person name="Shea T.P."/>
            <person name="Kurbessoian T."/>
            <person name="Berby B."/>
            <person name="Fontaine J."/>
            <person name="Livny J."/>
            <person name="Gnirke A."/>
            <person name="Stajich J.E."/>
            <person name="Cuomo C.A."/>
        </authorList>
    </citation>
    <scope>NUCLEOTIDE SEQUENCE [LARGE SCALE GENOMIC DNA]</scope>
    <source>
        <strain evidence="2">CBS 291.66</strain>
    </source>
</reference>
<organism evidence="2 3">
    <name type="scientific">Lichtheimia ornata</name>
    <dbReference type="NCBI Taxonomy" id="688661"/>
    <lineage>
        <taxon>Eukaryota</taxon>
        <taxon>Fungi</taxon>
        <taxon>Fungi incertae sedis</taxon>
        <taxon>Mucoromycota</taxon>
        <taxon>Mucoromycotina</taxon>
        <taxon>Mucoromycetes</taxon>
        <taxon>Mucorales</taxon>
        <taxon>Lichtheimiaceae</taxon>
        <taxon>Lichtheimia</taxon>
    </lineage>
</organism>
<dbReference type="EMBL" id="JARTCD010000003">
    <property type="protein sequence ID" value="KAJ8663218.1"/>
    <property type="molecule type" value="Genomic_DNA"/>
</dbReference>
<dbReference type="Proteomes" id="UP001234581">
    <property type="component" value="Unassembled WGS sequence"/>
</dbReference>
<feature type="region of interest" description="Disordered" evidence="1">
    <location>
        <begin position="114"/>
        <end position="190"/>
    </location>
</feature>
<accession>A0AAD7Y3P5</accession>
<dbReference type="RefSeq" id="XP_058348130.1">
    <property type="nucleotide sequence ID" value="XM_058481492.1"/>
</dbReference>
<protein>
    <submittedName>
        <fullName evidence="2">Uncharacterized protein</fullName>
    </submittedName>
</protein>
<evidence type="ECO:0000256" key="1">
    <source>
        <dbReference type="SAM" id="MobiDB-lite"/>
    </source>
</evidence>